<keyword evidence="3" id="KW-1185">Reference proteome</keyword>
<dbReference type="InterPro" id="IPR029058">
    <property type="entry name" value="AB_hydrolase_fold"/>
</dbReference>
<reference evidence="2" key="2">
    <citation type="submission" date="2020-02" db="EMBL/GenBank/DDBJ databases">
        <authorList>
            <person name="Gilchrist C.L.M."/>
            <person name="Chooi Y.-H."/>
        </authorList>
    </citation>
    <scope>NUCLEOTIDE SEQUENCE</scope>
    <source>
        <strain evidence="2">MST-FP2251</strain>
    </source>
</reference>
<dbReference type="AlphaFoldDB" id="A0AAD4CWC5"/>
<dbReference type="Proteomes" id="UP001194746">
    <property type="component" value="Unassembled WGS sequence"/>
</dbReference>
<dbReference type="Gene3D" id="3.40.50.1820">
    <property type="entry name" value="alpha/beta hydrolase"/>
    <property type="match status" value="1"/>
</dbReference>
<dbReference type="GO" id="GO:0016042">
    <property type="term" value="P:lipid catabolic process"/>
    <property type="evidence" value="ECO:0007669"/>
    <property type="project" value="InterPro"/>
</dbReference>
<comment type="caution">
    <text evidence="2">The sequence shown here is derived from an EMBL/GenBank/DDBJ whole genome shotgun (WGS) entry which is preliminary data.</text>
</comment>
<reference evidence="2" key="1">
    <citation type="journal article" date="2019" name="Beilstein J. Org. Chem.">
        <title>Nanangenines: drimane sesquiterpenoids as the dominant metabolite cohort of a novel Australian fungus, Aspergillus nanangensis.</title>
        <authorList>
            <person name="Lacey H.J."/>
            <person name="Gilchrist C.L.M."/>
            <person name="Crombie A."/>
            <person name="Kalaitzis J.A."/>
            <person name="Vuong D."/>
            <person name="Rutledge P.J."/>
            <person name="Turner P."/>
            <person name="Pitt J.I."/>
            <person name="Lacey E."/>
            <person name="Chooi Y.H."/>
            <person name="Piggott A.M."/>
        </authorList>
    </citation>
    <scope>NUCLEOTIDE SEQUENCE</scope>
    <source>
        <strain evidence="2">MST-FP2251</strain>
    </source>
</reference>
<keyword evidence="1" id="KW-0378">Hydrolase</keyword>
<protein>
    <submittedName>
        <fullName evidence="2">Uncharacterized protein</fullName>
    </submittedName>
</protein>
<proteinExistence type="predicted"/>
<organism evidence="2 3">
    <name type="scientific">Aspergillus nanangensis</name>
    <dbReference type="NCBI Taxonomy" id="2582783"/>
    <lineage>
        <taxon>Eukaryota</taxon>
        <taxon>Fungi</taxon>
        <taxon>Dikarya</taxon>
        <taxon>Ascomycota</taxon>
        <taxon>Pezizomycotina</taxon>
        <taxon>Eurotiomycetes</taxon>
        <taxon>Eurotiomycetidae</taxon>
        <taxon>Eurotiales</taxon>
        <taxon>Aspergillaceae</taxon>
        <taxon>Aspergillus</taxon>
        <taxon>Aspergillus subgen. Circumdati</taxon>
    </lineage>
</organism>
<accession>A0AAD4CWC5</accession>
<gene>
    <name evidence="2" type="ORF">FE257_008890</name>
</gene>
<evidence type="ECO:0000313" key="3">
    <source>
        <dbReference type="Proteomes" id="UP001194746"/>
    </source>
</evidence>
<evidence type="ECO:0000313" key="2">
    <source>
        <dbReference type="EMBL" id="KAF9893919.1"/>
    </source>
</evidence>
<dbReference type="InterPro" id="IPR005152">
    <property type="entry name" value="Lipase_secreted"/>
</dbReference>
<evidence type="ECO:0000256" key="1">
    <source>
        <dbReference type="ARBA" id="ARBA00022801"/>
    </source>
</evidence>
<dbReference type="EMBL" id="VCAU01000005">
    <property type="protein sequence ID" value="KAF9893919.1"/>
    <property type="molecule type" value="Genomic_DNA"/>
</dbReference>
<name>A0AAD4CWC5_ASPNN</name>
<dbReference type="GO" id="GO:0004806">
    <property type="term" value="F:triacylglycerol lipase activity"/>
    <property type="evidence" value="ECO:0007669"/>
    <property type="project" value="InterPro"/>
</dbReference>
<sequence length="162" mass="17754">MAKAYPNMSEWLDHNLLPEKADKFWAAAHSCLAQASEIGNGEDIYTYFKNGRVSFREPVPMSILAYSGQMGIRGTPTAPLFVYKAVNDEYHRDWVGTHTSEALAGSASALNWLRERLEGDEEVDGGCRTEQVVLTDLDPATILVLGGEIFAFLQAILGGMLG</sequence>
<dbReference type="PANTHER" id="PTHR34853:SF5">
    <property type="entry name" value="LIP-DOMAIN-CONTAINING PROTEIN-RELATED"/>
    <property type="match status" value="1"/>
</dbReference>
<dbReference type="PANTHER" id="PTHR34853">
    <property type="match status" value="1"/>
</dbReference>